<dbReference type="PANTHER" id="PTHR43464:SF23">
    <property type="entry name" value="JUVENILE HORMONE ACID O-METHYLTRANSFERASE"/>
    <property type="match status" value="1"/>
</dbReference>
<dbReference type="PANTHER" id="PTHR43464">
    <property type="entry name" value="METHYLTRANSFERASE"/>
    <property type="match status" value="1"/>
</dbReference>
<protein>
    <submittedName>
        <fullName evidence="1">Nodulation S family protein</fullName>
    </submittedName>
</protein>
<evidence type="ECO:0000313" key="1">
    <source>
        <dbReference type="EMBL" id="UVI39936.1"/>
    </source>
</evidence>
<sequence>MTDLRSERAAVFDDLHTKNADPWDFETSAYEAKKREATIAALGGRHFGNGLEIGCSIGVLTQDLSTICDELVAVDVSAVALEKARQRLGRGNKITFRQAEIPGAWPEGRYDLIVLSEVLYFLSIEEIEETSCLAQRDLNPGGLCLLVNWDGPTDLPVDGRLAARTFRAACPWTVVFKEDEPCYRIELLRPVIDAR</sequence>
<dbReference type="Proteomes" id="UP001065265">
    <property type="component" value="Chromosome"/>
</dbReference>
<name>A0ABY5T3Q9_9SPHN</name>
<evidence type="ECO:0000313" key="2">
    <source>
        <dbReference type="Proteomes" id="UP001065265"/>
    </source>
</evidence>
<dbReference type="InterPro" id="IPR029063">
    <property type="entry name" value="SAM-dependent_MTases_sf"/>
</dbReference>
<dbReference type="CDD" id="cd02440">
    <property type="entry name" value="AdoMet_MTases"/>
    <property type="match status" value="1"/>
</dbReference>
<organism evidence="1 2">
    <name type="scientific">Qipengyuania spongiae</name>
    <dbReference type="NCBI Taxonomy" id="2909673"/>
    <lineage>
        <taxon>Bacteria</taxon>
        <taxon>Pseudomonadati</taxon>
        <taxon>Pseudomonadota</taxon>
        <taxon>Alphaproteobacteria</taxon>
        <taxon>Sphingomonadales</taxon>
        <taxon>Erythrobacteraceae</taxon>
        <taxon>Qipengyuania</taxon>
    </lineage>
</organism>
<reference evidence="1" key="1">
    <citation type="submission" date="2022-02" db="EMBL/GenBank/DDBJ databases">
        <title>Qipengyuania spongiae sp. nov., isolated from marine sponge.</title>
        <authorList>
            <person name="Li Z."/>
            <person name="Zhang M."/>
        </authorList>
    </citation>
    <scope>NUCLEOTIDE SEQUENCE</scope>
    <source>
        <strain evidence="1">PHS-Z21</strain>
    </source>
</reference>
<dbReference type="InterPro" id="IPR008715">
    <property type="entry name" value="SAM-MeTfrase_NodS-like"/>
</dbReference>
<dbReference type="RefSeq" id="WP_265559760.1">
    <property type="nucleotide sequence ID" value="NZ_CP092471.1"/>
</dbReference>
<gene>
    <name evidence="1" type="ORF">L1F33_02960</name>
</gene>
<dbReference type="Gene3D" id="3.40.50.150">
    <property type="entry name" value="Vaccinia Virus protein VP39"/>
    <property type="match status" value="1"/>
</dbReference>
<dbReference type="EMBL" id="CP092471">
    <property type="protein sequence ID" value="UVI39936.1"/>
    <property type="molecule type" value="Genomic_DNA"/>
</dbReference>
<dbReference type="SUPFAM" id="SSF53335">
    <property type="entry name" value="S-adenosyl-L-methionine-dependent methyltransferases"/>
    <property type="match status" value="1"/>
</dbReference>
<accession>A0ABY5T3Q9</accession>
<proteinExistence type="predicted"/>
<dbReference type="Pfam" id="PF05401">
    <property type="entry name" value="NodS"/>
    <property type="match status" value="1"/>
</dbReference>
<keyword evidence="2" id="KW-1185">Reference proteome</keyword>